<evidence type="ECO:0000256" key="1">
    <source>
        <dbReference type="SAM" id="MobiDB-lite"/>
    </source>
</evidence>
<reference evidence="2" key="1">
    <citation type="submission" date="2023-03" db="EMBL/GenBank/DDBJ databases">
        <title>Massive genome expansion in bonnet fungi (Mycena s.s.) driven by repeated elements and novel gene families across ecological guilds.</title>
        <authorList>
            <consortium name="Lawrence Berkeley National Laboratory"/>
            <person name="Harder C.B."/>
            <person name="Miyauchi S."/>
            <person name="Viragh M."/>
            <person name="Kuo A."/>
            <person name="Thoen E."/>
            <person name="Andreopoulos B."/>
            <person name="Lu D."/>
            <person name="Skrede I."/>
            <person name="Drula E."/>
            <person name="Henrissat B."/>
            <person name="Morin E."/>
            <person name="Kohler A."/>
            <person name="Barry K."/>
            <person name="LaButti K."/>
            <person name="Morin E."/>
            <person name="Salamov A."/>
            <person name="Lipzen A."/>
            <person name="Mereny Z."/>
            <person name="Hegedus B."/>
            <person name="Baldrian P."/>
            <person name="Stursova M."/>
            <person name="Weitz H."/>
            <person name="Taylor A."/>
            <person name="Grigoriev I.V."/>
            <person name="Nagy L.G."/>
            <person name="Martin F."/>
            <person name="Kauserud H."/>
        </authorList>
    </citation>
    <scope>NUCLEOTIDE SEQUENCE</scope>
    <source>
        <strain evidence="2">CBHHK067</strain>
    </source>
</reference>
<gene>
    <name evidence="2" type="ORF">B0H17DRAFT_948858</name>
</gene>
<protein>
    <submittedName>
        <fullName evidence="2">Uncharacterized protein</fullName>
    </submittedName>
</protein>
<dbReference type="Proteomes" id="UP001221757">
    <property type="component" value="Unassembled WGS sequence"/>
</dbReference>
<dbReference type="InterPro" id="IPR041078">
    <property type="entry name" value="Plavaka"/>
</dbReference>
<evidence type="ECO:0000313" key="2">
    <source>
        <dbReference type="EMBL" id="KAJ7670293.1"/>
    </source>
</evidence>
<sequence>MLLKRPPEASLWPRTQLLGCRYLDGILPVSDVASGAPCLTLPLRNSDYLNHNSPPADDFGEEIPPDEPEERAASPAQAEDIKCVFHPHSGRQVVFQSFDDYVASTIAERPPPTDPQPWQPFRTQLDFELAEFCEQSMLNRDYTETLISFIRRCMFNPDDFTLKTQRELDELWELASHKCTAFEKGTITIQYKKEDKTYDTYTRPLWDWARGLLQDPGLASCFVWDAEKVYKFNGESYVRFYHEPWTADAWWAAQSDLPDDPAAKPVCYFLYADKSKLSSFGTEKAYAVVARLANVPIAIRNGTRFGGGQVVGHQPIVKGDTKEDGKPAFANFKNIVWHTAFYKLLESLVHAAKVGDWTACGDGVLRWLWPRILILAADYEEACVMALIRGLMGLYPCPICFVPWNEQSDLTTENPLRTGTESQEILKNARAQRLLGEREEILKDHGLRDIDNVFWNAKGSDPHEAISYDPLHADDGGFWNDHLFKEIKERATELGRAEIFKIDAQYDAFPRWRNLNHFDGVMNKSFNDGSKHEDIAKMMLFVAHNIFIDNADLLLLQALQCYLDYRTSLSYEVHTTETIAEGRREVLALDSAMKEYISACEGSEKNWNFPKFHARVHAFDDIEKKGATRNFGTKPSEAMHGPIRQTYSRLTNFKDVTPQASLCLFLVKHDHRRMVATFIREQIEALEEDEEDAPEDLEAGVLSNVDIGSKLKVVSYSALEQAESGDPAFDRFRLKFGDFISDFLPAYGYKLPGGKRLRFDDTDTIVPFQFLKVHYESLSSWTSTTDYLRCNPKFQGHPRYDCVLINTADKPIFAKLLFPFSCTVEKKAHPFALVLPMDAPIGHRSRKDNLLGFRRVKEQARKKSEFISVHSIIRGAVLVPDSDKPNEFLVFDILDADMKLRLKRLYPRMA</sequence>
<evidence type="ECO:0000313" key="3">
    <source>
        <dbReference type="Proteomes" id="UP001221757"/>
    </source>
</evidence>
<proteinExistence type="predicted"/>
<dbReference type="AlphaFoldDB" id="A0AAD7G9L4"/>
<keyword evidence="3" id="KW-1185">Reference proteome</keyword>
<organism evidence="2 3">
    <name type="scientific">Mycena rosella</name>
    <name type="common">Pink bonnet</name>
    <name type="synonym">Agaricus rosellus</name>
    <dbReference type="NCBI Taxonomy" id="1033263"/>
    <lineage>
        <taxon>Eukaryota</taxon>
        <taxon>Fungi</taxon>
        <taxon>Dikarya</taxon>
        <taxon>Basidiomycota</taxon>
        <taxon>Agaricomycotina</taxon>
        <taxon>Agaricomycetes</taxon>
        <taxon>Agaricomycetidae</taxon>
        <taxon>Agaricales</taxon>
        <taxon>Marasmiineae</taxon>
        <taxon>Mycenaceae</taxon>
        <taxon>Mycena</taxon>
    </lineage>
</organism>
<feature type="compositionally biased region" description="Acidic residues" evidence="1">
    <location>
        <begin position="58"/>
        <end position="69"/>
    </location>
</feature>
<feature type="region of interest" description="Disordered" evidence="1">
    <location>
        <begin position="50"/>
        <end position="74"/>
    </location>
</feature>
<dbReference type="Pfam" id="PF18759">
    <property type="entry name" value="Plavaka"/>
    <property type="match status" value="1"/>
</dbReference>
<comment type="caution">
    <text evidence="2">The sequence shown here is derived from an EMBL/GenBank/DDBJ whole genome shotgun (WGS) entry which is preliminary data.</text>
</comment>
<dbReference type="EMBL" id="JARKIE010000182">
    <property type="protein sequence ID" value="KAJ7670293.1"/>
    <property type="molecule type" value="Genomic_DNA"/>
</dbReference>
<name>A0AAD7G9L4_MYCRO</name>
<accession>A0AAD7G9L4</accession>